<accession>G0U045</accession>
<dbReference type="VEuPathDB" id="TriTrypDB:TvY486_0800500"/>
<feature type="domain" description="J" evidence="3">
    <location>
        <begin position="102"/>
        <end position="169"/>
    </location>
</feature>
<keyword evidence="2" id="KW-0812">Transmembrane</keyword>
<organism evidence="4">
    <name type="scientific">Trypanosoma vivax (strain Y486)</name>
    <dbReference type="NCBI Taxonomy" id="1055687"/>
    <lineage>
        <taxon>Eukaryota</taxon>
        <taxon>Discoba</taxon>
        <taxon>Euglenozoa</taxon>
        <taxon>Kinetoplastea</taxon>
        <taxon>Metakinetoplastina</taxon>
        <taxon>Trypanosomatida</taxon>
        <taxon>Trypanosomatidae</taxon>
        <taxon>Trypanosoma</taxon>
        <taxon>Duttonella</taxon>
    </lineage>
</organism>
<evidence type="ECO:0000313" key="4">
    <source>
        <dbReference type="EMBL" id="CCC49442.1"/>
    </source>
</evidence>
<dbReference type="CDD" id="cd06257">
    <property type="entry name" value="DnaJ"/>
    <property type="match status" value="1"/>
</dbReference>
<evidence type="ECO:0000256" key="2">
    <source>
        <dbReference type="SAM" id="Phobius"/>
    </source>
</evidence>
<reference evidence="4" key="1">
    <citation type="journal article" date="2012" name="Proc. Natl. Acad. Sci. U.S.A.">
        <title>Antigenic diversity is generated by distinct evolutionary mechanisms in African trypanosome species.</title>
        <authorList>
            <person name="Jackson A.P."/>
            <person name="Berry A."/>
            <person name="Aslett M."/>
            <person name="Allison H.C."/>
            <person name="Burton P."/>
            <person name="Vavrova-Anderson J."/>
            <person name="Brown R."/>
            <person name="Browne H."/>
            <person name="Corton N."/>
            <person name="Hauser H."/>
            <person name="Gamble J."/>
            <person name="Gilderthorp R."/>
            <person name="Marcello L."/>
            <person name="McQuillan J."/>
            <person name="Otto T.D."/>
            <person name="Quail M.A."/>
            <person name="Sanders M.J."/>
            <person name="van Tonder A."/>
            <person name="Ginger M.L."/>
            <person name="Field M.C."/>
            <person name="Barry J.D."/>
            <person name="Hertz-Fowler C."/>
            <person name="Berriman M."/>
        </authorList>
    </citation>
    <scope>NUCLEOTIDE SEQUENCE</scope>
    <source>
        <strain evidence="4">Y486</strain>
    </source>
</reference>
<dbReference type="InterPro" id="IPR001623">
    <property type="entry name" value="DnaJ_domain"/>
</dbReference>
<dbReference type="EMBL" id="HE573024">
    <property type="protein sequence ID" value="CCC49442.1"/>
    <property type="molecule type" value="Genomic_DNA"/>
</dbReference>
<name>G0U045_TRYVY</name>
<evidence type="ECO:0000259" key="3">
    <source>
        <dbReference type="PROSITE" id="PS50076"/>
    </source>
</evidence>
<keyword evidence="2" id="KW-1133">Transmembrane helix</keyword>
<sequence length="495" mass="55335">MHVHCVSLRHPPLGVPLAWVQQQSEQSSTMKRHQVSRLAKHPNPAQAAAVFENSAIRFASALDRCGAFVRRSQGISSNFSMTTSRRPASSGQRPLSYAEVAEACSVLGVDVDCDGAYLKKVYRNLVQKNHPDAGGDAALMSRITVAYNRLKSLSKLEKEQFKLQKNMYRGGSHYHGNGSDNMNTRYSRGEPSYRTSAGHAAQDSRDKGTTHGFYNTSNTEHFRQSASQSHGFYTYHNRNNSFAENPFSNANPFSMHAQIRRAWNLPVGTLLLRGFVAYLGLSILLLLAYRRYRDWLHDDGWKMAESFARHERLAEIQRMQQEANQRMLAVREAAASIYGGNGGMRPSALRGFDGNSSNDYNVVTTSRDHELRASQDARARRVESNVEIKGWPATAEEKGKLVIRPQCPPGVVFFEPHKEHERQRQLANVHLGRVWSERKESASAAHPLSTVSNSDSIRVTQPEDNDAVKALRKILTAAQSDQQTTKEEAQVKGAT</sequence>
<dbReference type="AlphaFoldDB" id="G0U045"/>
<dbReference type="SUPFAM" id="SSF46565">
    <property type="entry name" value="Chaperone J-domain"/>
    <property type="match status" value="1"/>
</dbReference>
<dbReference type="OMA" id="PHKEHER"/>
<evidence type="ECO:0000256" key="1">
    <source>
        <dbReference type="SAM" id="MobiDB-lite"/>
    </source>
</evidence>
<keyword evidence="2" id="KW-0472">Membrane</keyword>
<dbReference type="InterPro" id="IPR036869">
    <property type="entry name" value="J_dom_sf"/>
</dbReference>
<dbReference type="Gene3D" id="1.10.287.110">
    <property type="entry name" value="DnaJ domain"/>
    <property type="match status" value="1"/>
</dbReference>
<feature type="transmembrane region" description="Helical" evidence="2">
    <location>
        <begin position="270"/>
        <end position="289"/>
    </location>
</feature>
<gene>
    <name evidence="4" type="ORF">TVY486_0800500</name>
</gene>
<dbReference type="SMART" id="SM00271">
    <property type="entry name" value="DnaJ"/>
    <property type="match status" value="1"/>
</dbReference>
<feature type="region of interest" description="Disordered" evidence="1">
    <location>
        <begin position="168"/>
        <end position="217"/>
    </location>
</feature>
<proteinExistence type="predicted"/>
<dbReference type="PROSITE" id="PS50076">
    <property type="entry name" value="DNAJ_2"/>
    <property type="match status" value="1"/>
</dbReference>
<protein>
    <submittedName>
        <fullName evidence="4">Putative chaperone protein DNAj</fullName>
    </submittedName>
</protein>